<accession>A0A921N2S9</accession>
<comment type="caution">
    <text evidence="2">The sequence shown here is derived from an EMBL/GenBank/DDBJ whole genome shotgun (WGS) entry which is preliminary data.</text>
</comment>
<evidence type="ECO:0008006" key="4">
    <source>
        <dbReference type="Google" id="ProtNLM"/>
    </source>
</evidence>
<proteinExistence type="predicted"/>
<reference evidence="2" key="1">
    <citation type="journal article" date="2021" name="PeerJ">
        <title>Extensive microbial diversity within the chicken gut microbiome revealed by metagenomics and culture.</title>
        <authorList>
            <person name="Gilroy R."/>
            <person name="Ravi A."/>
            <person name="Getino M."/>
            <person name="Pursley I."/>
            <person name="Horton D.L."/>
            <person name="Alikhan N.F."/>
            <person name="Baker D."/>
            <person name="Gharbi K."/>
            <person name="Hall N."/>
            <person name="Watson M."/>
            <person name="Adriaenssens E.M."/>
            <person name="Foster-Nyarko E."/>
            <person name="Jarju S."/>
            <person name="Secka A."/>
            <person name="Antonio M."/>
            <person name="Oren A."/>
            <person name="Chaudhuri R.R."/>
            <person name="La Ragione R."/>
            <person name="Hildebrand F."/>
            <person name="Pallen M.J."/>
        </authorList>
    </citation>
    <scope>NUCLEOTIDE SEQUENCE</scope>
    <source>
        <strain evidence="2">1277</strain>
    </source>
</reference>
<evidence type="ECO:0000256" key="1">
    <source>
        <dbReference type="SAM" id="Phobius"/>
    </source>
</evidence>
<protein>
    <recommendedName>
        <fullName evidence="4">Type IV pilus assembly protein PilO</fullName>
    </recommendedName>
</protein>
<organism evidence="2 3">
    <name type="scientific">Romboutsia timonensis</name>
    <dbReference type="NCBI Taxonomy" id="1776391"/>
    <lineage>
        <taxon>Bacteria</taxon>
        <taxon>Bacillati</taxon>
        <taxon>Bacillota</taxon>
        <taxon>Clostridia</taxon>
        <taxon>Peptostreptococcales</taxon>
        <taxon>Peptostreptococcaceae</taxon>
        <taxon>Romboutsia</taxon>
    </lineage>
</organism>
<name>A0A921N2S9_9FIRM</name>
<dbReference type="AlphaFoldDB" id="A0A921N2S9"/>
<evidence type="ECO:0000313" key="3">
    <source>
        <dbReference type="Proteomes" id="UP000776700"/>
    </source>
</evidence>
<keyword evidence="1" id="KW-0812">Transmembrane</keyword>
<gene>
    <name evidence="2" type="ORF">K8V90_09360</name>
</gene>
<dbReference type="Proteomes" id="UP000776700">
    <property type="component" value="Unassembled WGS sequence"/>
</dbReference>
<dbReference type="EMBL" id="DYUB01000295">
    <property type="protein sequence ID" value="HJG97295.1"/>
    <property type="molecule type" value="Genomic_DNA"/>
</dbReference>
<reference evidence="2" key="2">
    <citation type="submission" date="2021-09" db="EMBL/GenBank/DDBJ databases">
        <authorList>
            <person name="Gilroy R."/>
        </authorList>
    </citation>
    <scope>NUCLEOTIDE SEQUENCE</scope>
    <source>
        <strain evidence="2">1277</strain>
    </source>
</reference>
<evidence type="ECO:0000313" key="2">
    <source>
        <dbReference type="EMBL" id="HJG97295.1"/>
    </source>
</evidence>
<dbReference type="InterPro" id="IPR014717">
    <property type="entry name" value="Transl_elong_EF1B/ribsomal_bS6"/>
</dbReference>
<feature type="transmembrane region" description="Helical" evidence="1">
    <location>
        <begin position="37"/>
        <end position="56"/>
    </location>
</feature>
<dbReference type="Gene3D" id="3.30.70.60">
    <property type="match status" value="1"/>
</dbReference>
<keyword evidence="1" id="KW-1133">Transmembrane helix</keyword>
<keyword evidence="1" id="KW-0472">Membrane</keyword>
<sequence>MNNDKLDEEKEKKNILQMDVKDLFKSDILKQDISPKMALIVIGILCAIGLYGYFIIYPKYTEYKSTVSNLEAAQGELLQYKQRMDEIPLLEEKLSDLTREAKVKSKKLSHDMEDGLFLIGLDKMINDLEITLKNYKIDEIVDYDKFYAIPMSIDVEGDYRRVRELIYFLEEQKNVTQVMDYNMSAKMTETKKEVSKTVYWTNEDEHYHLSQSCTNISEGQKISKGTIEKAELAGKTPDSYCVGDIADTMDVEVTSTAKGDISANIKFIVYSSDKDIIKLETDDPETWKPGKYNPFKDTLN</sequence>